<evidence type="ECO:0000259" key="4">
    <source>
        <dbReference type="SMART" id="SM00822"/>
    </source>
</evidence>
<dbReference type="Pfam" id="PF08659">
    <property type="entry name" value="KR"/>
    <property type="match status" value="1"/>
</dbReference>
<dbReference type="SUPFAM" id="SSF51735">
    <property type="entry name" value="NAD(P)-binding Rossmann-fold domains"/>
    <property type="match status" value="1"/>
</dbReference>
<dbReference type="InterPro" id="IPR036736">
    <property type="entry name" value="ACP-like_sf"/>
</dbReference>
<dbReference type="Pfam" id="PF00109">
    <property type="entry name" value="ketoacyl-synt"/>
    <property type="match status" value="1"/>
</dbReference>
<dbReference type="Pfam" id="PF00550">
    <property type="entry name" value="PP-binding"/>
    <property type="match status" value="1"/>
</dbReference>
<dbReference type="Gene3D" id="3.40.47.10">
    <property type="match status" value="2"/>
</dbReference>
<dbReference type="InterPro" id="IPR009081">
    <property type="entry name" value="PP-bd_ACP"/>
</dbReference>
<reference evidence="6 7" key="1">
    <citation type="submission" date="2024-02" db="EMBL/GenBank/DDBJ databases">
        <authorList>
            <person name="Chen Y."/>
            <person name="Shah S."/>
            <person name="Dougan E. K."/>
            <person name="Thang M."/>
            <person name="Chan C."/>
        </authorList>
    </citation>
    <scope>NUCLEOTIDE SEQUENCE [LARGE SCALE GENOMIC DNA]</scope>
</reference>
<evidence type="ECO:0000313" key="7">
    <source>
        <dbReference type="Proteomes" id="UP001642464"/>
    </source>
</evidence>
<dbReference type="InterPro" id="IPR057326">
    <property type="entry name" value="KR_dom"/>
</dbReference>
<comment type="caution">
    <text evidence="6">The sequence shown here is derived from an EMBL/GenBank/DDBJ whole genome shotgun (WGS) entry which is preliminary data.</text>
</comment>
<dbReference type="EMBL" id="CAXAMM010008824">
    <property type="protein sequence ID" value="CAK9018557.1"/>
    <property type="molecule type" value="Genomic_DNA"/>
</dbReference>
<evidence type="ECO:0000256" key="2">
    <source>
        <dbReference type="ARBA" id="ARBA00022553"/>
    </source>
</evidence>
<evidence type="ECO:0000256" key="3">
    <source>
        <dbReference type="ARBA" id="ARBA00022679"/>
    </source>
</evidence>
<keyword evidence="1" id="KW-0596">Phosphopantetheine</keyword>
<dbReference type="InterPro" id="IPR014030">
    <property type="entry name" value="Ketoacyl_synth_N"/>
</dbReference>
<keyword evidence="3" id="KW-0808">Transferase</keyword>
<feature type="domain" description="Ketoreductase" evidence="4">
    <location>
        <begin position="58"/>
        <end position="222"/>
    </location>
</feature>
<dbReference type="SUPFAM" id="SSF53901">
    <property type="entry name" value="Thiolase-like"/>
    <property type="match status" value="2"/>
</dbReference>
<dbReference type="SMART" id="SM00825">
    <property type="entry name" value="PKS_KS"/>
    <property type="match status" value="1"/>
</dbReference>
<accession>A0ABP0JW05</accession>
<dbReference type="Gene3D" id="3.40.50.720">
    <property type="entry name" value="NAD(P)-binding Rossmann-like Domain"/>
    <property type="match status" value="1"/>
</dbReference>
<keyword evidence="2" id="KW-0597">Phosphoprotein</keyword>
<dbReference type="SMART" id="SM00822">
    <property type="entry name" value="PKS_KR"/>
    <property type="match status" value="1"/>
</dbReference>
<evidence type="ECO:0000313" key="6">
    <source>
        <dbReference type="EMBL" id="CAK9018557.1"/>
    </source>
</evidence>
<dbReference type="InterPro" id="IPR016039">
    <property type="entry name" value="Thiolase-like"/>
</dbReference>
<dbReference type="InterPro" id="IPR020841">
    <property type="entry name" value="PKS_Beta-ketoAc_synthase_dom"/>
</dbReference>
<dbReference type="PANTHER" id="PTHR43775:SF37">
    <property type="entry name" value="SI:DKEY-61P9.11"/>
    <property type="match status" value="1"/>
</dbReference>
<gene>
    <name evidence="6" type="ORF">SCF082_LOCUS14144</name>
</gene>
<feature type="domain" description="Ketosynthase family 3 (KS3)" evidence="5">
    <location>
        <begin position="421"/>
        <end position="677"/>
    </location>
</feature>
<proteinExistence type="predicted"/>
<name>A0ABP0JW05_9DINO</name>
<protein>
    <submittedName>
        <fullName evidence="6">Polyketide synthase PksN</fullName>
    </submittedName>
</protein>
<dbReference type="PANTHER" id="PTHR43775">
    <property type="entry name" value="FATTY ACID SYNTHASE"/>
    <property type="match status" value="1"/>
</dbReference>
<organism evidence="6 7">
    <name type="scientific">Durusdinium trenchii</name>
    <dbReference type="NCBI Taxonomy" id="1381693"/>
    <lineage>
        <taxon>Eukaryota</taxon>
        <taxon>Sar</taxon>
        <taxon>Alveolata</taxon>
        <taxon>Dinophyceae</taxon>
        <taxon>Suessiales</taxon>
        <taxon>Symbiodiniaceae</taxon>
        <taxon>Durusdinium</taxon>
    </lineage>
</organism>
<sequence length="746" mass="80436">MDPAVTGAVEISAWAAAQLLWRRHEEPQEIVVREECILRSSISEYSPPIFKGLDLAGETCLVAGGGGGLGQEVVKFLLDHGAAVTAIGCTGSTELRFFLPHQAEYAQVDISQPDQLEQVIKRVAPSQVFQLAGVLKDAGLKDLTWKKFEDVLKPKVYGVHYLHSFSPSARGFVLFSSMASILPFQGQINHAAANAFSDALAHERRQSGLEGVAINWGLWMEVGAAAAAGALEMGRKQGMRAMSNQEALAALEQVLNPNLRVVQVAICPTNWSQYRRMHRHIDRRLRKLPAFETWLEPSKATLGKVNVGSWSRDLVVKLLQTVMEWDMQQLDADIDFIYLGMDSIYAHEFAEALKKETGLVLQASFVQGSSISSLINHLDAQISSYEPEQDASNQADLQIAGAQHLDRRGESFSPTRGETHVVGLGVRTSAALSQGEFWLQLLAGAGVGKVPNMRSNLVVEVDQGGFLEDIHSFDWAFFGIQYAEAQLMDPQQILLMEATFHAIPCDLGRGVGVWVGIGASENMEMTAQALDGLATNNNGSAACSAGPTGIMWPSGRVQQELINLAMKDAGLKSIDVCFVEAHDGNNIFVGACKSVLGHHEAAAGMMGVLKAIKSLAYSSLPSNQHLVILNPHIHGADLQFAASTLSMTSSGVAGVAGVSSFGFSGSNAHVLLEGSAGFNNGSHHPYLWTKLQSLVPFLSTSPHDHTGHLFEARGDLLPYILPLTAKPDAFPHLCVQVDHLCQTAGA</sequence>
<dbReference type="InterPro" id="IPR013968">
    <property type="entry name" value="PKS_KR"/>
</dbReference>
<evidence type="ECO:0000259" key="5">
    <source>
        <dbReference type="SMART" id="SM00825"/>
    </source>
</evidence>
<dbReference type="InterPro" id="IPR050091">
    <property type="entry name" value="PKS_NRPS_Biosynth_Enz"/>
</dbReference>
<dbReference type="InterPro" id="IPR036291">
    <property type="entry name" value="NAD(P)-bd_dom_sf"/>
</dbReference>
<dbReference type="InterPro" id="IPR014031">
    <property type="entry name" value="Ketoacyl_synth_C"/>
</dbReference>
<keyword evidence="7" id="KW-1185">Reference proteome</keyword>
<dbReference type="Proteomes" id="UP001642464">
    <property type="component" value="Unassembled WGS sequence"/>
</dbReference>
<dbReference type="SUPFAM" id="SSF47336">
    <property type="entry name" value="ACP-like"/>
    <property type="match status" value="1"/>
</dbReference>
<evidence type="ECO:0000256" key="1">
    <source>
        <dbReference type="ARBA" id="ARBA00022450"/>
    </source>
</evidence>
<dbReference type="Pfam" id="PF02801">
    <property type="entry name" value="Ketoacyl-synt_C"/>
    <property type="match status" value="1"/>
</dbReference>
<dbReference type="Gene3D" id="1.10.1200.10">
    <property type="entry name" value="ACP-like"/>
    <property type="match status" value="1"/>
</dbReference>